<accession>D8UDD3</accession>
<organism evidence="11">
    <name type="scientific">Volvox carteri f. nagariensis</name>
    <dbReference type="NCBI Taxonomy" id="3068"/>
    <lineage>
        <taxon>Eukaryota</taxon>
        <taxon>Viridiplantae</taxon>
        <taxon>Chlorophyta</taxon>
        <taxon>core chlorophytes</taxon>
        <taxon>Chlorophyceae</taxon>
        <taxon>CS clade</taxon>
        <taxon>Chlamydomonadales</taxon>
        <taxon>Volvocaceae</taxon>
        <taxon>Volvox</taxon>
    </lineage>
</organism>
<proteinExistence type="inferred from homology"/>
<keyword evidence="3 9" id="KW-0812">Transmembrane</keyword>
<dbReference type="InParanoid" id="D8UDD3"/>
<feature type="region of interest" description="Disordered" evidence="8">
    <location>
        <begin position="396"/>
        <end position="500"/>
    </location>
</feature>
<sequence length="1154" mass="125403">MGSTVVEPSTIVEGWRMALLLLAFATVTFILEKAAHGLEHIFKKQRGLAIGLEHIKNELLCVGSISLLLSAFQNLLAQICIPLSKVSVYTDRRRRLLAGGAETYCQPYKQSLWPVSLQHDTHIFIFVVACTHVVYGTLTVYLTIWRVRSWRKWEVAAQQQANSMDIKVMKMPAKWLYRNVGSNSVIHFFLMLLRQYQMSVNQSLYNNARVLFIEKAGLDYKYNFHDVVVRGLEDELMLTLRPEWHLWMIAVVWYAIPPPAYVSFWMYGLGVLMIMLVGGKLVDVLVQISVQVAIKYGDSVVFGRMDENPRARGRIETLGRSSMHALGTAKRSFLQRGMDQTSKALEHHHGEDDPEWIQNTNNLGVLANVFRMPSRQHVLQMIRSMAPQASSGVAADAAAGADSTGGGHGSGNDVGAGAVSPTKGQQHEEAGGQVAASPHVPAGPPPPPHPPAVAPQTPTTAAAAGAAAAVATQPSGSMRLVRRSAPPDLRGRHPQRFDFSDGAAVGSFNAAGGAGHGAPAAAGAPLPTGITRNMSVAAGSHARHHHHRHHYHFIHPQHHHSHNRHNRHRSRDQAGLEGMPSTTLPLPPLPPSPQNLQPQGEGGGSPRFAEAQPAGTFPDKRRSAFELFQRHPEHQVRALSLRRALNFILGPPEDPGTSPPRQQQLLLPPLPLPEDHHAPRSLAGSMAAVQADGKAFVARNPGASAASGSASSRGFGGAPTEMTNGITAADTLLDFAESGAVGRQQYHQQQQPPSGKASDAVTRVPSSARGVMLPSAGSIRSRVCGGSSDQGSISVRRGPRVLRFKRTASGRWKVPMLMRPFYCGTHVKGRSQYVRDMLQQRKDRGVHQLDAKDFFWFKRPRFMTMLFTLAYFQNSLSIAICIFSLAGMQDTVGTWEGVPKWAIILQLCLDMVLMPQVSLSILPLYALIQPLGSHCPQDLIKYAKEKEEKAKKSKYGRYQRQWLSELSSHILGDSTTKTEKRSILGSLGKFLRSKKKGGERPSAQEEVAAPPPAVQRLGSQVVGEALLALSRANGFSPSGRASSEAAREMRLRPNGTSPSCSRTLAAQLPMVPHLFKDGEATSLDHTAVGKGDQQRVSSAHVAVTVDRQAELEPGLRGPQAPGWLGDGARQAAGTAVTAAAPAMDPFNQRSSKEQ</sequence>
<dbReference type="FunCoup" id="D8UDD3">
    <property type="interactions" value="322"/>
</dbReference>
<gene>
    <name evidence="10" type="ORF">VOLCADRAFT_107337</name>
</gene>
<keyword evidence="11" id="KW-1185">Reference proteome</keyword>
<feature type="region of interest" description="Disordered" evidence="8">
    <location>
        <begin position="1034"/>
        <end position="1060"/>
    </location>
</feature>
<dbReference type="KEGG" id="vcn:VOLCADRAFT_107337"/>
<keyword evidence="5 9" id="KW-1133">Transmembrane helix</keyword>
<dbReference type="AlphaFoldDB" id="D8UDD3"/>
<keyword evidence="7" id="KW-0568">Pathogenesis-related protein</keyword>
<feature type="compositionally biased region" description="Basic and acidic residues" evidence="8">
    <location>
        <begin position="489"/>
        <end position="499"/>
    </location>
</feature>
<feature type="transmembrane region" description="Helical" evidence="9">
    <location>
        <begin position="123"/>
        <end position="144"/>
    </location>
</feature>
<dbReference type="OrthoDB" id="1388414at2759"/>
<dbReference type="Pfam" id="PF03094">
    <property type="entry name" value="Mlo"/>
    <property type="match status" value="3"/>
</dbReference>
<evidence type="ECO:0000256" key="7">
    <source>
        <dbReference type="ARBA" id="ARBA00023265"/>
    </source>
</evidence>
<dbReference type="GO" id="GO:0016020">
    <property type="term" value="C:membrane"/>
    <property type="evidence" value="ECO:0007669"/>
    <property type="project" value="UniProtKB-SubCell"/>
</dbReference>
<evidence type="ECO:0000256" key="5">
    <source>
        <dbReference type="ARBA" id="ARBA00022989"/>
    </source>
</evidence>
<evidence type="ECO:0000256" key="2">
    <source>
        <dbReference type="ARBA" id="ARBA00006574"/>
    </source>
</evidence>
<feature type="compositionally biased region" description="Low complexity" evidence="8">
    <location>
        <begin position="454"/>
        <end position="475"/>
    </location>
</feature>
<feature type="transmembrane region" description="Helical" evidence="9">
    <location>
        <begin position="17"/>
        <end position="38"/>
    </location>
</feature>
<comment type="similarity">
    <text evidence="2">Belongs to the MLO family.</text>
</comment>
<evidence type="ECO:0000313" key="11">
    <source>
        <dbReference type="Proteomes" id="UP000001058"/>
    </source>
</evidence>
<evidence type="ECO:0000256" key="4">
    <source>
        <dbReference type="ARBA" id="ARBA00022821"/>
    </source>
</evidence>
<evidence type="ECO:0000256" key="8">
    <source>
        <dbReference type="SAM" id="MobiDB-lite"/>
    </source>
</evidence>
<feature type="transmembrane region" description="Helical" evidence="9">
    <location>
        <begin position="59"/>
        <end position="84"/>
    </location>
</feature>
<evidence type="ECO:0008006" key="12">
    <source>
        <dbReference type="Google" id="ProtNLM"/>
    </source>
</evidence>
<evidence type="ECO:0000256" key="1">
    <source>
        <dbReference type="ARBA" id="ARBA00004141"/>
    </source>
</evidence>
<name>D8UDD3_VOLCA</name>
<dbReference type="PANTHER" id="PTHR31942:SF52">
    <property type="entry name" value="MLO-LIKE PROTEIN 1"/>
    <property type="match status" value="1"/>
</dbReference>
<feature type="transmembrane region" description="Helical" evidence="9">
    <location>
        <begin position="244"/>
        <end position="267"/>
    </location>
</feature>
<feature type="region of interest" description="Disordered" evidence="8">
    <location>
        <begin position="741"/>
        <end position="763"/>
    </location>
</feature>
<evidence type="ECO:0000313" key="10">
    <source>
        <dbReference type="EMBL" id="EFJ42245.1"/>
    </source>
</evidence>
<dbReference type="RefSeq" id="XP_002956643.1">
    <property type="nucleotide sequence ID" value="XM_002956597.1"/>
</dbReference>
<keyword evidence="6 9" id="KW-0472">Membrane</keyword>
<dbReference type="Proteomes" id="UP000001058">
    <property type="component" value="Unassembled WGS sequence"/>
</dbReference>
<protein>
    <recommendedName>
        <fullName evidence="12">MLO-like protein</fullName>
    </recommendedName>
</protein>
<evidence type="ECO:0000256" key="3">
    <source>
        <dbReference type="ARBA" id="ARBA00022692"/>
    </source>
</evidence>
<dbReference type="GO" id="GO:0006952">
    <property type="term" value="P:defense response"/>
    <property type="evidence" value="ECO:0007669"/>
    <property type="project" value="UniProtKB-KW"/>
</dbReference>
<dbReference type="GeneID" id="9627645"/>
<reference evidence="10 11" key="1">
    <citation type="journal article" date="2010" name="Science">
        <title>Genomic analysis of organismal complexity in the multicellular green alga Volvox carteri.</title>
        <authorList>
            <person name="Prochnik S.E."/>
            <person name="Umen J."/>
            <person name="Nedelcu A.M."/>
            <person name="Hallmann A."/>
            <person name="Miller S.M."/>
            <person name="Nishii I."/>
            <person name="Ferris P."/>
            <person name="Kuo A."/>
            <person name="Mitros T."/>
            <person name="Fritz-Laylin L.K."/>
            <person name="Hellsten U."/>
            <person name="Chapman J."/>
            <person name="Simakov O."/>
            <person name="Rensing S.A."/>
            <person name="Terry A."/>
            <person name="Pangilinan J."/>
            <person name="Kapitonov V."/>
            <person name="Jurka J."/>
            <person name="Salamov A."/>
            <person name="Shapiro H."/>
            <person name="Schmutz J."/>
            <person name="Grimwood J."/>
            <person name="Lindquist E."/>
            <person name="Lucas S."/>
            <person name="Grigoriev I.V."/>
            <person name="Schmitt R."/>
            <person name="Kirk D."/>
            <person name="Rokhsar D.S."/>
        </authorList>
    </citation>
    <scope>NUCLEOTIDE SEQUENCE [LARGE SCALE GENOMIC DNA]</scope>
    <source>
        <strain evidence="11">f. Nagariensis / Eve</strain>
    </source>
</reference>
<evidence type="ECO:0000256" key="6">
    <source>
        <dbReference type="ARBA" id="ARBA00023136"/>
    </source>
</evidence>
<dbReference type="InterPro" id="IPR004326">
    <property type="entry name" value="Mlo"/>
</dbReference>
<comment type="subcellular location">
    <subcellularLocation>
        <location evidence="1">Membrane</location>
        <topology evidence="1">Multi-pass membrane protein</topology>
    </subcellularLocation>
</comment>
<feature type="region of interest" description="Disordered" evidence="8">
    <location>
        <begin position="555"/>
        <end position="615"/>
    </location>
</feature>
<feature type="compositionally biased region" description="Basic residues" evidence="8">
    <location>
        <begin position="555"/>
        <end position="570"/>
    </location>
</feature>
<feature type="region of interest" description="Disordered" evidence="8">
    <location>
        <begin position="993"/>
        <end position="1014"/>
    </location>
</feature>
<feature type="compositionally biased region" description="Gly residues" evidence="8">
    <location>
        <begin position="403"/>
        <end position="414"/>
    </location>
</feature>
<evidence type="ECO:0000256" key="9">
    <source>
        <dbReference type="SAM" id="Phobius"/>
    </source>
</evidence>
<keyword evidence="4" id="KW-0611">Plant defense</keyword>
<dbReference type="eggNOG" id="ENOG502QPZ5">
    <property type="taxonomic scope" value="Eukaryota"/>
</dbReference>
<feature type="compositionally biased region" description="Pro residues" evidence="8">
    <location>
        <begin position="441"/>
        <end position="453"/>
    </location>
</feature>
<feature type="region of interest" description="Disordered" evidence="8">
    <location>
        <begin position="1107"/>
        <end position="1154"/>
    </location>
</feature>
<feature type="compositionally biased region" description="Low complexity" evidence="8">
    <location>
        <begin position="1128"/>
        <end position="1142"/>
    </location>
</feature>
<dbReference type="EMBL" id="GL378384">
    <property type="protein sequence ID" value="EFJ42245.1"/>
    <property type="molecule type" value="Genomic_DNA"/>
</dbReference>
<dbReference type="PANTHER" id="PTHR31942">
    <property type="entry name" value="MLO-LIKE PROTEIN 1"/>
    <property type="match status" value="1"/>
</dbReference>